<dbReference type="AlphaFoldDB" id="A0A437MC39"/>
<dbReference type="Proteomes" id="UP000282957">
    <property type="component" value="Unassembled WGS sequence"/>
</dbReference>
<comment type="caution">
    <text evidence="1">The sequence shown here is derived from an EMBL/GenBank/DDBJ whole genome shotgun (WGS) entry which is preliminary data.</text>
</comment>
<gene>
    <name evidence="1" type="ORF">EOD42_16660</name>
</gene>
<keyword evidence="2" id="KW-1185">Reference proteome</keyword>
<evidence type="ECO:0000313" key="2">
    <source>
        <dbReference type="Proteomes" id="UP000282957"/>
    </source>
</evidence>
<proteinExistence type="predicted"/>
<dbReference type="EMBL" id="SACL01000006">
    <property type="protein sequence ID" value="RVT95216.1"/>
    <property type="molecule type" value="Genomic_DNA"/>
</dbReference>
<dbReference type="RefSeq" id="WP_127788703.1">
    <property type="nucleotide sequence ID" value="NZ_SACL01000006.1"/>
</dbReference>
<evidence type="ECO:0000313" key="1">
    <source>
        <dbReference type="EMBL" id="RVT95216.1"/>
    </source>
</evidence>
<organism evidence="1 2">
    <name type="scientific">Rhodovarius crocodyli</name>
    <dbReference type="NCBI Taxonomy" id="1979269"/>
    <lineage>
        <taxon>Bacteria</taxon>
        <taxon>Pseudomonadati</taxon>
        <taxon>Pseudomonadota</taxon>
        <taxon>Alphaproteobacteria</taxon>
        <taxon>Acetobacterales</taxon>
        <taxon>Roseomonadaceae</taxon>
        <taxon>Rhodovarius</taxon>
    </lineage>
</organism>
<reference evidence="1 2" key="1">
    <citation type="submission" date="2019-01" db="EMBL/GenBank/DDBJ databases">
        <authorList>
            <person name="Chen W.-M."/>
        </authorList>
    </citation>
    <scope>NUCLEOTIDE SEQUENCE [LARGE SCALE GENOMIC DNA]</scope>
    <source>
        <strain evidence="1 2">CCP-6</strain>
    </source>
</reference>
<protein>
    <submittedName>
        <fullName evidence="1">Uncharacterized protein</fullName>
    </submittedName>
</protein>
<accession>A0A437MC39</accession>
<sequence length="99" mass="10473">MTAPSSAPVMPVPPPVVVHVEFPRRPSSTRPVRPVRCGWPDAAVLGKLSVVTADAAAQVHTDEETEALWWAQAAFADLANGNRVAAAHAFRQAAQAVKP</sequence>
<name>A0A437MC39_9PROT</name>